<accession>A0A2S2PMI5</accession>
<organism evidence="2">
    <name type="scientific">Schizaphis graminum</name>
    <name type="common">Green bug aphid</name>
    <dbReference type="NCBI Taxonomy" id="13262"/>
    <lineage>
        <taxon>Eukaryota</taxon>
        <taxon>Metazoa</taxon>
        <taxon>Ecdysozoa</taxon>
        <taxon>Arthropoda</taxon>
        <taxon>Hexapoda</taxon>
        <taxon>Insecta</taxon>
        <taxon>Pterygota</taxon>
        <taxon>Neoptera</taxon>
        <taxon>Paraneoptera</taxon>
        <taxon>Hemiptera</taxon>
        <taxon>Sternorrhyncha</taxon>
        <taxon>Aphidomorpha</taxon>
        <taxon>Aphidoidea</taxon>
        <taxon>Aphididae</taxon>
        <taxon>Aphidini</taxon>
        <taxon>Schizaphis</taxon>
    </lineage>
</organism>
<evidence type="ECO:0000256" key="1">
    <source>
        <dbReference type="SAM" id="SignalP"/>
    </source>
</evidence>
<sequence length="431" mass="49290">MKVLVSLFVFAATVVAINATCLYCSNHTGNYQEINYEDLKTLEDFHYGNRNNNDESKNVAQKIRIILKASQKYQLYVEQAKKNLKFSDPMNLVDATEFLNNGEIEYRNAKIQGLGNTILSEVNMDQIADNMFSVTANLEKADIFGDYDAANLKKTESGQFYITLRKIVFKAKFLLNEFMETRPEIDSKSLTFGHHESAFTNMEVLNELRSGNDQFEKSSSKDIYYYNYLNKIIKRRLAEEMAVSFAPIVAMRLAQELRSTVLFPTKTMVVPKTNAYIAPEIQAKIYNTMFNDLSGTNKIQKMVNYTVNDDQTEMLFCFTSFDLRGNSEWALEYNTGNVYNGKASFAVDNMQTMIVVAKPIGQGHIVKKFLKTTLNGVTVLLNNDNNCETIRNFAHERIPKVLENSIQKFIDEQSEMVLNNQFALIGLKYKN</sequence>
<dbReference type="EMBL" id="GGMR01017879">
    <property type="protein sequence ID" value="MBY30498.1"/>
    <property type="molecule type" value="Transcribed_RNA"/>
</dbReference>
<dbReference type="AlphaFoldDB" id="A0A2S2PMI5"/>
<gene>
    <name evidence="2" type="ORF">g.463</name>
</gene>
<reference evidence="2" key="1">
    <citation type="submission" date="2018-04" db="EMBL/GenBank/DDBJ databases">
        <title>Transcriptome of Schizaphis graminum biotype I.</title>
        <authorList>
            <person name="Scully E.D."/>
            <person name="Geib S.M."/>
            <person name="Palmer N.A."/>
            <person name="Koch K."/>
            <person name="Bradshaw J."/>
            <person name="Heng-Moss T."/>
            <person name="Sarath G."/>
        </authorList>
    </citation>
    <scope>NUCLEOTIDE SEQUENCE</scope>
</reference>
<protein>
    <submittedName>
        <fullName evidence="2">Uncharacterized protein</fullName>
    </submittedName>
</protein>
<evidence type="ECO:0000313" key="2">
    <source>
        <dbReference type="EMBL" id="MBY30498.1"/>
    </source>
</evidence>
<proteinExistence type="predicted"/>
<keyword evidence="1" id="KW-0732">Signal</keyword>
<feature type="signal peptide" evidence="1">
    <location>
        <begin position="1"/>
        <end position="19"/>
    </location>
</feature>
<feature type="chain" id="PRO_5015627057" evidence="1">
    <location>
        <begin position="20"/>
        <end position="431"/>
    </location>
</feature>
<name>A0A2S2PMI5_SCHGA</name>